<evidence type="ECO:0000313" key="11">
    <source>
        <dbReference type="Proteomes" id="UP000050640"/>
    </source>
</evidence>
<dbReference type="InterPro" id="IPR050198">
    <property type="entry name" value="Non-receptor_tyrosine_kinases"/>
</dbReference>
<dbReference type="Proteomes" id="UP000050640">
    <property type="component" value="Unplaced"/>
</dbReference>
<dbReference type="GO" id="GO:0005524">
    <property type="term" value="F:ATP binding"/>
    <property type="evidence" value="ECO:0007669"/>
    <property type="project" value="UniProtKB-KW"/>
</dbReference>
<dbReference type="PROSITE" id="PS50001">
    <property type="entry name" value="SH2"/>
    <property type="match status" value="1"/>
</dbReference>
<dbReference type="Gene3D" id="1.10.510.10">
    <property type="entry name" value="Transferase(Phosphotransferase) domain 1"/>
    <property type="match status" value="1"/>
</dbReference>
<keyword evidence="3 8" id="KW-0418">Kinase</keyword>
<dbReference type="AlphaFoldDB" id="A0A0R3RVM8"/>
<dbReference type="InterPro" id="IPR035849">
    <property type="entry name" value="Fes/Fps/Fer_SH2"/>
</dbReference>
<dbReference type="InterPro" id="IPR008271">
    <property type="entry name" value="Ser/Thr_kinase_AS"/>
</dbReference>
<dbReference type="Gene3D" id="3.30.505.10">
    <property type="entry name" value="SH2 domain"/>
    <property type="match status" value="1"/>
</dbReference>
<dbReference type="SUPFAM" id="SSF55550">
    <property type="entry name" value="SH2 domain"/>
    <property type="match status" value="1"/>
</dbReference>
<evidence type="ECO:0000256" key="3">
    <source>
        <dbReference type="ARBA" id="ARBA00022777"/>
    </source>
</evidence>
<keyword evidence="5 8" id="KW-0829">Tyrosine-protein kinase</keyword>
<dbReference type="PROSITE" id="PS00108">
    <property type="entry name" value="PROTEIN_KINASE_ST"/>
    <property type="match status" value="1"/>
</dbReference>
<dbReference type="PANTHER" id="PTHR24418">
    <property type="entry name" value="TYROSINE-PROTEIN KINASE"/>
    <property type="match status" value="1"/>
</dbReference>
<dbReference type="SUPFAM" id="SSF56112">
    <property type="entry name" value="Protein kinase-like (PK-like)"/>
    <property type="match status" value="1"/>
</dbReference>
<dbReference type="STRING" id="1147741.A0A0R3RVM8"/>
<proteinExistence type="inferred from homology"/>
<feature type="domain" description="SH2" evidence="9">
    <location>
        <begin position="22"/>
        <end position="113"/>
    </location>
</feature>
<evidence type="ECO:0000256" key="5">
    <source>
        <dbReference type="ARBA" id="ARBA00023137"/>
    </source>
</evidence>
<evidence type="ECO:0000256" key="7">
    <source>
        <dbReference type="PROSITE-ProRule" id="PRU00191"/>
    </source>
</evidence>
<comment type="catalytic activity">
    <reaction evidence="8">
        <text>L-tyrosyl-[protein] + ATP = O-phospho-L-tyrosyl-[protein] + ADP + H(+)</text>
        <dbReference type="Rhea" id="RHEA:10596"/>
        <dbReference type="Rhea" id="RHEA-COMP:10136"/>
        <dbReference type="Rhea" id="RHEA-COMP:20101"/>
        <dbReference type="ChEBI" id="CHEBI:15378"/>
        <dbReference type="ChEBI" id="CHEBI:30616"/>
        <dbReference type="ChEBI" id="CHEBI:46858"/>
        <dbReference type="ChEBI" id="CHEBI:61978"/>
        <dbReference type="ChEBI" id="CHEBI:456216"/>
        <dbReference type="EC" id="2.7.10.2"/>
    </reaction>
</comment>
<dbReference type="InterPro" id="IPR011009">
    <property type="entry name" value="Kinase-like_dom_sf"/>
</dbReference>
<evidence type="ECO:0000256" key="1">
    <source>
        <dbReference type="ARBA" id="ARBA00022679"/>
    </source>
</evidence>
<dbReference type="PROSITE" id="PS50011">
    <property type="entry name" value="PROTEIN_KINASE_DOM"/>
    <property type="match status" value="1"/>
</dbReference>
<dbReference type="InterPro" id="IPR001245">
    <property type="entry name" value="Ser-Thr/Tyr_kinase_cat_dom"/>
</dbReference>
<dbReference type="EC" id="2.7.10.2" evidence="8"/>
<dbReference type="GO" id="GO:0006950">
    <property type="term" value="P:response to stress"/>
    <property type="evidence" value="ECO:0007669"/>
    <property type="project" value="UniProtKB-ARBA"/>
</dbReference>
<keyword evidence="1 8" id="KW-0808">Transferase</keyword>
<protein>
    <recommendedName>
        <fullName evidence="8">Tyrosine-protein kinase</fullName>
        <ecNumber evidence="8">2.7.10.2</ecNumber>
    </recommendedName>
</protein>
<evidence type="ECO:0000313" key="12">
    <source>
        <dbReference type="WBParaSite" id="EEL_0000617201-mRNA-1"/>
    </source>
</evidence>
<dbReference type="WBParaSite" id="EEL_0000617201-mRNA-1">
    <property type="protein sequence ID" value="EEL_0000617201-mRNA-1"/>
    <property type="gene ID" value="EEL_0000617201"/>
</dbReference>
<dbReference type="SMART" id="SM00252">
    <property type="entry name" value="SH2"/>
    <property type="match status" value="1"/>
</dbReference>
<name>A0A0R3RVM8_9BILA</name>
<evidence type="ECO:0000259" key="10">
    <source>
        <dbReference type="PROSITE" id="PS50011"/>
    </source>
</evidence>
<comment type="function">
    <text evidence="6">Required for proper chemotaxis and phagocytosis; proper spatiotemporal control of F-actin levels in chemotaxing cells. Negative regulator of the PI3K (phosphatidylinositol 3 kinase) pathway. Predominantly phosphorylates serines and threonines and tyrosines at a lower level.</text>
</comment>
<comment type="similarity">
    <text evidence="8">Belongs to the protein kinase superfamily. Tyr protein kinase family.</text>
</comment>
<dbReference type="GO" id="GO:0004715">
    <property type="term" value="F:non-membrane spanning protein tyrosine kinase activity"/>
    <property type="evidence" value="ECO:0007669"/>
    <property type="project" value="UniProtKB-EC"/>
</dbReference>
<dbReference type="Pfam" id="PF07714">
    <property type="entry name" value="PK_Tyr_Ser-Thr"/>
    <property type="match status" value="1"/>
</dbReference>
<dbReference type="CDD" id="cd10361">
    <property type="entry name" value="SH2_Fps_family"/>
    <property type="match status" value="1"/>
</dbReference>
<evidence type="ECO:0000256" key="8">
    <source>
        <dbReference type="RuleBase" id="RU362096"/>
    </source>
</evidence>
<evidence type="ECO:0000256" key="4">
    <source>
        <dbReference type="ARBA" id="ARBA00022840"/>
    </source>
</evidence>
<reference evidence="12" key="1">
    <citation type="submission" date="2017-02" db="UniProtKB">
        <authorList>
            <consortium name="WormBaseParasite"/>
        </authorList>
    </citation>
    <scope>IDENTIFICATION</scope>
</reference>
<dbReference type="InterPro" id="IPR000719">
    <property type="entry name" value="Prot_kinase_dom"/>
</dbReference>
<organism evidence="11 12">
    <name type="scientific">Elaeophora elaphi</name>
    <dbReference type="NCBI Taxonomy" id="1147741"/>
    <lineage>
        <taxon>Eukaryota</taxon>
        <taxon>Metazoa</taxon>
        <taxon>Ecdysozoa</taxon>
        <taxon>Nematoda</taxon>
        <taxon>Chromadorea</taxon>
        <taxon>Rhabditida</taxon>
        <taxon>Spirurina</taxon>
        <taxon>Spiruromorpha</taxon>
        <taxon>Filarioidea</taxon>
        <taxon>Onchocercidae</taxon>
        <taxon>Elaeophora</taxon>
    </lineage>
</organism>
<evidence type="ECO:0000256" key="2">
    <source>
        <dbReference type="ARBA" id="ARBA00022741"/>
    </source>
</evidence>
<evidence type="ECO:0000256" key="6">
    <source>
        <dbReference type="ARBA" id="ARBA00025089"/>
    </source>
</evidence>
<feature type="domain" description="Protein kinase" evidence="10">
    <location>
        <begin position="129"/>
        <end position="379"/>
    </location>
</feature>
<dbReference type="PRINTS" id="PR00109">
    <property type="entry name" value="TYRKINASE"/>
</dbReference>
<keyword evidence="11" id="KW-1185">Reference proteome</keyword>
<evidence type="ECO:0000259" key="9">
    <source>
        <dbReference type="PROSITE" id="PS50001"/>
    </source>
</evidence>
<accession>A0A0R3RVM8</accession>
<dbReference type="InterPro" id="IPR036860">
    <property type="entry name" value="SH2_dom_sf"/>
</dbReference>
<sequence>MPTSTLQIFEERMNPDLLNRRILHGYLPLRDAKTLLTNEGDYLLRLTEYKGQLICVLSAYHNGEVITVCINRTNKMYFFNDDHKDRSISSLLEWHRNTKTALTEKRIVLKNPILLAPWNLMSSCIVQLLGEIDCYRTKTYEVMVRIEKQEIRAAAMLLTSKQLALETKKQFLAEARILKELSHSNILQFYGVVITALPLTMIVELCQMRLLTLLRKKEARKDQKIRYASEAAAALKYLTEKGYIHKDVKAENCLIDRNMKLKLANFCYAASNQCPPYIHKEPLESICTRWLAPETMLRHDFSKETDVWAFGVLMWEIYENGSRPYDGLSNMQIRSYVILNQRRLELPKKAPMKVKKLMARCWEEKPSGRPTFQELESTLSGIKKDEL</sequence>
<keyword evidence="2 8" id="KW-0547">Nucleotide-binding</keyword>
<dbReference type="SMART" id="SM00220">
    <property type="entry name" value="S_TKc"/>
    <property type="match status" value="1"/>
</dbReference>
<dbReference type="InterPro" id="IPR000980">
    <property type="entry name" value="SH2"/>
</dbReference>
<keyword evidence="7" id="KW-0727">SH2 domain</keyword>
<keyword evidence="4 8" id="KW-0067">ATP-binding</keyword>